<reference evidence="1 2" key="1">
    <citation type="submission" date="2017-03" db="EMBL/GenBank/DDBJ databases">
        <title>Genome sequence of Clostridium chromiireducens DSM 23318.</title>
        <authorList>
            <person name="Poehlein A."/>
            <person name="Daniel R."/>
        </authorList>
    </citation>
    <scope>NUCLEOTIDE SEQUENCE [LARGE SCALE GENOMIC DNA]</scope>
    <source>
        <strain evidence="1 2">DSM 23318</strain>
    </source>
</reference>
<organism evidence="1 2">
    <name type="scientific">Clostridium chromiireducens</name>
    <dbReference type="NCBI Taxonomy" id="225345"/>
    <lineage>
        <taxon>Bacteria</taxon>
        <taxon>Bacillati</taxon>
        <taxon>Bacillota</taxon>
        <taxon>Clostridia</taxon>
        <taxon>Eubacteriales</taxon>
        <taxon>Clostridiaceae</taxon>
        <taxon>Clostridium</taxon>
    </lineage>
</organism>
<sequence length="261" mass="30605">MSGGWFKIHRCLFDKAIWIKSTLEQKVILITLLSMANHEEKEWEWGGKKFTAKPGELVTSLESIVKKSGIGISVQNVRTALKRFEKYEFLTQEVTKTGRFIKITNWGLYQGSIEKTNKEADKELTNIPQASNKELTTNKNEKNYKNDKNKIYIGEFTQNDSLRESIIDFMNMRQKIRKPMTHKALTIMLSKLKAFSQDEKIQIRILENSIEHCWKGIYPLKEESYGECYGQNYAKSERKFNIKIPEWRPRASTHLERDEPM</sequence>
<proteinExistence type="predicted"/>
<name>A0A1V4IG76_9CLOT</name>
<dbReference type="EMBL" id="MZGT01000062">
    <property type="protein sequence ID" value="OPJ58665.1"/>
    <property type="molecule type" value="Genomic_DNA"/>
</dbReference>
<evidence type="ECO:0000313" key="1">
    <source>
        <dbReference type="EMBL" id="OPJ58665.1"/>
    </source>
</evidence>
<protein>
    <recommendedName>
        <fullName evidence="3">DNA replication protein DnaD</fullName>
    </recommendedName>
</protein>
<dbReference type="OrthoDB" id="9803393at2"/>
<dbReference type="STRING" id="225345.CLCHR_37840"/>
<evidence type="ECO:0008006" key="3">
    <source>
        <dbReference type="Google" id="ProtNLM"/>
    </source>
</evidence>
<comment type="caution">
    <text evidence="1">The sequence shown here is derived from an EMBL/GenBank/DDBJ whole genome shotgun (WGS) entry which is preliminary data.</text>
</comment>
<dbReference type="Proteomes" id="UP000191056">
    <property type="component" value="Unassembled WGS sequence"/>
</dbReference>
<dbReference type="AlphaFoldDB" id="A0A1V4IG76"/>
<gene>
    <name evidence="1" type="ORF">CLCHR_37840</name>
</gene>
<accession>A0A1V4IG76</accession>
<dbReference type="RefSeq" id="WP_079441439.1">
    <property type="nucleotide sequence ID" value="NZ_MZGT01000062.1"/>
</dbReference>
<evidence type="ECO:0000313" key="2">
    <source>
        <dbReference type="Proteomes" id="UP000191056"/>
    </source>
</evidence>
<keyword evidence="2" id="KW-1185">Reference proteome</keyword>